<protein>
    <recommendedName>
        <fullName evidence="4">N-acetyltransferase domain-containing protein</fullName>
    </recommendedName>
</protein>
<evidence type="ECO:0000256" key="2">
    <source>
        <dbReference type="ARBA" id="ARBA00022679"/>
    </source>
</evidence>
<comment type="similarity">
    <text evidence="1">Belongs to the acetyltransferase family. GNAT subfamily.</text>
</comment>
<dbReference type="InterPro" id="IPR000182">
    <property type="entry name" value="GNAT_dom"/>
</dbReference>
<evidence type="ECO:0000256" key="3">
    <source>
        <dbReference type="ARBA" id="ARBA00023315"/>
    </source>
</evidence>
<dbReference type="GO" id="GO:0008080">
    <property type="term" value="F:N-acetyltransferase activity"/>
    <property type="evidence" value="ECO:0007669"/>
    <property type="project" value="InterPro"/>
</dbReference>
<reference evidence="5" key="1">
    <citation type="submission" date="2020-10" db="EMBL/GenBank/DDBJ databases">
        <authorList>
            <person name="Kikuchi T."/>
        </authorList>
    </citation>
    <scope>NUCLEOTIDE SEQUENCE</scope>
    <source>
        <strain evidence="5">NKZ352</strain>
    </source>
</reference>
<organism evidence="5 6">
    <name type="scientific">Caenorhabditis auriculariae</name>
    <dbReference type="NCBI Taxonomy" id="2777116"/>
    <lineage>
        <taxon>Eukaryota</taxon>
        <taxon>Metazoa</taxon>
        <taxon>Ecdysozoa</taxon>
        <taxon>Nematoda</taxon>
        <taxon>Chromadorea</taxon>
        <taxon>Rhabditida</taxon>
        <taxon>Rhabditina</taxon>
        <taxon>Rhabditomorpha</taxon>
        <taxon>Rhabditoidea</taxon>
        <taxon>Rhabditidae</taxon>
        <taxon>Peloderinae</taxon>
        <taxon>Caenorhabditis</taxon>
    </lineage>
</organism>
<feature type="domain" description="N-acetyltransferase" evidence="4">
    <location>
        <begin position="6"/>
        <end position="112"/>
    </location>
</feature>
<name>A0A8S1GXZ7_9PELO</name>
<evidence type="ECO:0000313" key="6">
    <source>
        <dbReference type="Proteomes" id="UP000835052"/>
    </source>
</evidence>
<keyword evidence="2" id="KW-0808">Transferase</keyword>
<accession>A0A8S1GXZ7</accession>
<keyword evidence="6" id="KW-1185">Reference proteome</keyword>
<dbReference type="PANTHER" id="PTHR13256">
    <property type="entry name" value="N-ACETYLTRANSFERASE 9"/>
    <property type="match status" value="1"/>
</dbReference>
<evidence type="ECO:0000256" key="1">
    <source>
        <dbReference type="ARBA" id="ARBA00009342"/>
    </source>
</evidence>
<keyword evidence="3" id="KW-0012">Acyltransferase</keyword>
<dbReference type="PANTHER" id="PTHR13256:SF16">
    <property type="entry name" value="ALPHA_BETA-TUBULIN-N-ACETYLTRANSFERASE 9"/>
    <property type="match status" value="1"/>
</dbReference>
<evidence type="ECO:0000259" key="4">
    <source>
        <dbReference type="Pfam" id="PF13302"/>
    </source>
</evidence>
<evidence type="ECO:0000313" key="5">
    <source>
        <dbReference type="EMBL" id="CAD6187894.1"/>
    </source>
</evidence>
<dbReference type="Proteomes" id="UP000835052">
    <property type="component" value="Unassembled WGS sequence"/>
</dbReference>
<dbReference type="Pfam" id="PF13302">
    <property type="entry name" value="Acetyltransf_3"/>
    <property type="match status" value="1"/>
</dbReference>
<proteinExistence type="inferred from homology"/>
<gene>
    <name evidence="5" type="ORF">CAUJ_LOCUS3813</name>
</gene>
<dbReference type="Gene3D" id="3.40.630.30">
    <property type="match status" value="1"/>
</dbReference>
<dbReference type="SUPFAM" id="SSF55729">
    <property type="entry name" value="Acyl-CoA N-acyltransferases (Nat)"/>
    <property type="match status" value="1"/>
</dbReference>
<dbReference type="InterPro" id="IPR039135">
    <property type="entry name" value="NAT9-like"/>
</dbReference>
<dbReference type="AlphaFoldDB" id="A0A8S1GXZ7"/>
<comment type="caution">
    <text evidence="5">The sequence shown here is derived from an EMBL/GenBank/DDBJ whole genome shotgun (WGS) entry which is preliminary data.</text>
</comment>
<dbReference type="InterPro" id="IPR016181">
    <property type="entry name" value="Acyl_CoA_acyltransferase"/>
</dbReference>
<dbReference type="EMBL" id="CAJGYM010000007">
    <property type="protein sequence ID" value="CAD6187894.1"/>
    <property type="molecule type" value="Genomic_DNA"/>
</dbReference>
<dbReference type="OrthoDB" id="5043642at2759"/>
<sequence>MKNFKGSEPLTLEEEHKMQRSWLEDEDKLTFIVLSRELYDDGIPQIACMVGDVNLFINWEERNAEVEVMIAEPSARRKGIALEAVSLIISYGIRKFNLLKFTAKIVEDNEATSDHCPNIDPQKQNF</sequence>